<dbReference type="InterPro" id="IPR024104">
    <property type="entry name" value="Tribbles/Ser_Thr_kinase_40"/>
</dbReference>
<feature type="region of interest" description="Disordered" evidence="16">
    <location>
        <begin position="860"/>
        <end position="960"/>
    </location>
</feature>
<dbReference type="GO" id="GO:0004674">
    <property type="term" value="F:protein serine/threonine kinase activity"/>
    <property type="evidence" value="ECO:0007669"/>
    <property type="project" value="UniProtKB-KW"/>
</dbReference>
<organism evidence="18">
    <name type="scientific">Bracon brevicornis</name>
    <dbReference type="NCBI Taxonomy" id="1563983"/>
    <lineage>
        <taxon>Eukaryota</taxon>
        <taxon>Metazoa</taxon>
        <taxon>Ecdysozoa</taxon>
        <taxon>Arthropoda</taxon>
        <taxon>Hexapoda</taxon>
        <taxon>Insecta</taxon>
        <taxon>Pterygota</taxon>
        <taxon>Neoptera</taxon>
        <taxon>Endopterygota</taxon>
        <taxon>Hymenoptera</taxon>
        <taxon>Apocrita</taxon>
        <taxon>Ichneumonoidea</taxon>
        <taxon>Braconidae</taxon>
        <taxon>Braconinae</taxon>
        <taxon>Bracon</taxon>
    </lineage>
</organism>
<dbReference type="InterPro" id="IPR024236">
    <property type="entry name" value="Ser/Thr_kinase_40"/>
</dbReference>
<dbReference type="PROSITE" id="PS00108">
    <property type="entry name" value="PROTEIN_KINASE_ST"/>
    <property type="match status" value="1"/>
</dbReference>
<dbReference type="GO" id="GO:0005737">
    <property type="term" value="C:cytoplasm"/>
    <property type="evidence" value="ECO:0007669"/>
    <property type="project" value="UniProtKB-SubCell"/>
</dbReference>
<evidence type="ECO:0000256" key="10">
    <source>
        <dbReference type="ARBA" id="ARBA00022741"/>
    </source>
</evidence>
<comment type="catalytic activity">
    <reaction evidence="14">
        <text>L-threonyl-[protein] + ATP = O-phospho-L-threonyl-[protein] + ADP + H(+)</text>
        <dbReference type="Rhea" id="RHEA:46608"/>
        <dbReference type="Rhea" id="RHEA-COMP:11060"/>
        <dbReference type="Rhea" id="RHEA-COMP:11605"/>
        <dbReference type="ChEBI" id="CHEBI:15378"/>
        <dbReference type="ChEBI" id="CHEBI:30013"/>
        <dbReference type="ChEBI" id="CHEBI:30616"/>
        <dbReference type="ChEBI" id="CHEBI:61977"/>
        <dbReference type="ChEBI" id="CHEBI:456216"/>
        <dbReference type="EC" id="2.7.11.1"/>
    </reaction>
</comment>
<comment type="similarity">
    <text evidence="4">Belongs to the protein kinase superfamily. CAMK Ser/Thr protein kinase family.</text>
</comment>
<evidence type="ECO:0000256" key="9">
    <source>
        <dbReference type="ARBA" id="ARBA00022679"/>
    </source>
</evidence>
<evidence type="ECO:0000256" key="13">
    <source>
        <dbReference type="ARBA" id="ARBA00023242"/>
    </source>
</evidence>
<evidence type="ECO:0000256" key="4">
    <source>
        <dbReference type="ARBA" id="ARBA00006692"/>
    </source>
</evidence>
<dbReference type="InterPro" id="IPR008271">
    <property type="entry name" value="Ser/Thr_kinase_AS"/>
</dbReference>
<dbReference type="PROSITE" id="PS50011">
    <property type="entry name" value="PROTEIN_KINASE_DOM"/>
    <property type="match status" value="1"/>
</dbReference>
<gene>
    <name evidence="18" type="ORF">BBRV_LOCUS89729</name>
</gene>
<evidence type="ECO:0000256" key="3">
    <source>
        <dbReference type="ARBA" id="ARBA00004496"/>
    </source>
</evidence>
<keyword evidence="8" id="KW-0723">Serine/threonine-protein kinase</keyword>
<evidence type="ECO:0000256" key="8">
    <source>
        <dbReference type="ARBA" id="ARBA00022527"/>
    </source>
</evidence>
<dbReference type="InterPro" id="IPR011009">
    <property type="entry name" value="Kinase-like_dom_sf"/>
</dbReference>
<feature type="compositionally biased region" description="Polar residues" evidence="16">
    <location>
        <begin position="100"/>
        <end position="112"/>
    </location>
</feature>
<evidence type="ECO:0000256" key="11">
    <source>
        <dbReference type="ARBA" id="ARBA00022777"/>
    </source>
</evidence>
<feature type="region of interest" description="Disordered" evidence="16">
    <location>
        <begin position="100"/>
        <end position="164"/>
    </location>
</feature>
<feature type="compositionally biased region" description="Basic and acidic residues" evidence="16">
    <location>
        <begin position="573"/>
        <end position="588"/>
    </location>
</feature>
<comment type="function">
    <text evidence="1">May be a negative regulator of NF-kappa-B and p53-mediated gene transcription.</text>
</comment>
<feature type="compositionally biased region" description="Low complexity" evidence="16">
    <location>
        <begin position="872"/>
        <end position="904"/>
    </location>
</feature>
<dbReference type="GO" id="GO:0005524">
    <property type="term" value="F:ATP binding"/>
    <property type="evidence" value="ECO:0007669"/>
    <property type="project" value="UniProtKB-KW"/>
</dbReference>
<feature type="region of interest" description="Disordered" evidence="16">
    <location>
        <begin position="1"/>
        <end position="49"/>
    </location>
</feature>
<feature type="region of interest" description="Disordered" evidence="16">
    <location>
        <begin position="642"/>
        <end position="672"/>
    </location>
</feature>
<evidence type="ECO:0000256" key="1">
    <source>
        <dbReference type="ARBA" id="ARBA00003412"/>
    </source>
</evidence>
<dbReference type="SUPFAM" id="SSF56112">
    <property type="entry name" value="Protein kinase-like (PK-like)"/>
    <property type="match status" value="1"/>
</dbReference>
<feature type="compositionally biased region" description="Polar residues" evidence="16">
    <location>
        <begin position="1"/>
        <end position="21"/>
    </location>
</feature>
<dbReference type="EC" id="2.7.11.1" evidence="5"/>
<evidence type="ECO:0000256" key="2">
    <source>
        <dbReference type="ARBA" id="ARBA00004123"/>
    </source>
</evidence>
<dbReference type="Gene3D" id="1.10.510.10">
    <property type="entry name" value="Transferase(Phosphotransferase) domain 1"/>
    <property type="match status" value="1"/>
</dbReference>
<evidence type="ECO:0000259" key="17">
    <source>
        <dbReference type="PROSITE" id="PS50011"/>
    </source>
</evidence>
<dbReference type="EMBL" id="CADCXW020000327">
    <property type="protein sequence ID" value="CAD1568028.1"/>
    <property type="molecule type" value="Genomic_DNA"/>
</dbReference>
<comment type="subcellular location">
    <subcellularLocation>
        <location evidence="3">Cytoplasm</location>
    </subcellularLocation>
    <subcellularLocation>
        <location evidence="2">Nucleus</location>
    </subcellularLocation>
</comment>
<proteinExistence type="inferred from homology"/>
<protein>
    <recommendedName>
        <fullName evidence="6">Serine/threonine-protein kinase 40</fullName>
        <ecNumber evidence="5">2.7.11.1</ecNumber>
    </recommendedName>
</protein>
<keyword evidence="7" id="KW-0963">Cytoplasm</keyword>
<dbReference type="GO" id="GO:0005634">
    <property type="term" value="C:nucleus"/>
    <property type="evidence" value="ECO:0007669"/>
    <property type="project" value="UniProtKB-SubCell"/>
</dbReference>
<evidence type="ECO:0000256" key="12">
    <source>
        <dbReference type="ARBA" id="ARBA00022840"/>
    </source>
</evidence>
<evidence type="ECO:0000256" key="14">
    <source>
        <dbReference type="ARBA" id="ARBA00047899"/>
    </source>
</evidence>
<dbReference type="CDD" id="cd13974">
    <property type="entry name" value="STKc_SHIK"/>
    <property type="match status" value="1"/>
</dbReference>
<dbReference type="PANTHER" id="PTHR22961:SF16">
    <property type="entry name" value="SERINE_THREONINE-PROTEIN KINASE 40"/>
    <property type="match status" value="1"/>
</dbReference>
<feature type="compositionally biased region" description="Low complexity" evidence="16">
    <location>
        <begin position="593"/>
        <end position="622"/>
    </location>
</feature>
<feature type="compositionally biased region" description="Polar residues" evidence="16">
    <location>
        <begin position="138"/>
        <end position="148"/>
    </location>
</feature>
<keyword evidence="10" id="KW-0547">Nucleotide-binding</keyword>
<feature type="domain" description="Protein kinase" evidence="17">
    <location>
        <begin position="177"/>
        <end position="472"/>
    </location>
</feature>
<feature type="compositionally biased region" description="Polar residues" evidence="16">
    <location>
        <begin position="926"/>
        <end position="952"/>
    </location>
</feature>
<accession>A0A6V7KUQ5</accession>
<sequence>MTSIPENDNVRESTTSDNSMDPSDEPMEVEPQIQTDPEQLQVTDPIDSDAFNMSIEVPFQDNDNAAAISSNSLMEVLPETSSGMEISQAMSISTTFTSVTSEMSLETQSSRESLGETLIPSKDGGPSSNEAQEVPELESNQPGPSNINSKDEVDSNNKIPASGTRVCPKAIKRAGPYILGPLIGTSPVKSIVQCLARKENTDKYFTIKILTLKDKGVNETQDDRQGKMLLHAEYSLLSLLQNQDGVVHHHGFFKDSALGEKSTPNGRVYTGKIKRRLCLVLDCLTPHDFNPRNDELLNLQHHVIREKKLSEKESLLIFIDTVRIVAELHNRNVVHRDLKLGNIVLNRKTRKVTITNFCLGKHLASENDLLKDQRGSPAYISPDVLCGKPYLGKPSDMWALGVVLFTMLYGQFPFYDSSPTQLFNKIKAANYHIPNDGRVSEGTINLIRNLLVLDPSRRMTAVQVLDNLAAIIESFRIPASVGEPEQVVPDIEDIKEEPVDKKTEVNDRKKLESRPFTDLFKKVALQEQFQPVSQQPSPLVPRVRPYAQIPMYRVDSDPRELTAAELNRYKHLIPRDAQRNSSNRRDGSSYRMRPQSRYRPLPSSSSSASRSPQNPTNQSNSSGRIPETIQSAETQRQIIAASLNNSGTSRTRGNTWTPASSRDVGASTSGNAIANRSDERTHTSLHIGAGGNSIQVRTLAALNRPPIDYLRPESPAVAPARTEAVLENSYDGRQMHVDLSRQPSFQSVRSRYDHARMSMAIRACLLSRNRQGVRTVEQARPENLTNRSVPDVDTRSVHCRFREAILDRLSEFRVRMQQNRIDNIERQMTGMTTSVDRNSLTNTLRTSTVMRARSYLIQNRRSPYMSNSRLPTNNQNISDSNNINSRNRTNEANSNSVINNEEISGQTGRAEANRQNGAPSYPNFANALQQLATRLTRPSSARQRGNDGQSNESQRRNDDV</sequence>
<name>A0A6V7KUQ5_9HYME</name>
<dbReference type="PANTHER" id="PTHR22961">
    <property type="entry name" value="SER/THR PROTEIN KINASE-TRB"/>
    <property type="match status" value="1"/>
</dbReference>
<keyword evidence="12" id="KW-0067">ATP-binding</keyword>
<dbReference type="SMART" id="SM00220">
    <property type="entry name" value="S_TKc"/>
    <property type="match status" value="1"/>
</dbReference>
<feature type="region of interest" description="Disordered" evidence="16">
    <location>
        <begin position="572"/>
        <end position="625"/>
    </location>
</feature>
<comment type="catalytic activity">
    <reaction evidence="15">
        <text>L-seryl-[protein] + ATP = O-phospho-L-seryl-[protein] + ADP + H(+)</text>
        <dbReference type="Rhea" id="RHEA:17989"/>
        <dbReference type="Rhea" id="RHEA-COMP:9863"/>
        <dbReference type="Rhea" id="RHEA-COMP:11604"/>
        <dbReference type="ChEBI" id="CHEBI:15378"/>
        <dbReference type="ChEBI" id="CHEBI:29999"/>
        <dbReference type="ChEBI" id="CHEBI:30616"/>
        <dbReference type="ChEBI" id="CHEBI:83421"/>
        <dbReference type="ChEBI" id="CHEBI:456216"/>
        <dbReference type="EC" id="2.7.11.1"/>
    </reaction>
</comment>
<evidence type="ECO:0000313" key="18">
    <source>
        <dbReference type="EMBL" id="CAD1568028.1"/>
    </source>
</evidence>
<keyword evidence="13" id="KW-0539">Nucleus</keyword>
<evidence type="ECO:0000256" key="15">
    <source>
        <dbReference type="ARBA" id="ARBA00048679"/>
    </source>
</evidence>
<evidence type="ECO:0000256" key="16">
    <source>
        <dbReference type="SAM" id="MobiDB-lite"/>
    </source>
</evidence>
<feature type="compositionally biased region" description="Polar residues" evidence="16">
    <location>
        <begin position="32"/>
        <end position="42"/>
    </location>
</feature>
<feature type="compositionally biased region" description="Polar residues" evidence="16">
    <location>
        <begin position="860"/>
        <end position="871"/>
    </location>
</feature>
<evidence type="ECO:0000256" key="7">
    <source>
        <dbReference type="ARBA" id="ARBA00022490"/>
    </source>
</evidence>
<evidence type="ECO:0000256" key="6">
    <source>
        <dbReference type="ARBA" id="ARBA00016813"/>
    </source>
</evidence>
<reference evidence="18" key="1">
    <citation type="submission" date="2020-07" db="EMBL/GenBank/DDBJ databases">
        <authorList>
            <person name="Ferguson B K."/>
        </authorList>
    </citation>
    <scope>NUCLEOTIDE SEQUENCE</scope>
    <source>
        <strain evidence="18">L06</strain>
    </source>
</reference>
<keyword evidence="9" id="KW-0808">Transferase</keyword>
<dbReference type="Pfam" id="PF00069">
    <property type="entry name" value="Pkinase"/>
    <property type="match status" value="1"/>
</dbReference>
<keyword evidence="11" id="KW-0418">Kinase</keyword>
<dbReference type="InterPro" id="IPR000719">
    <property type="entry name" value="Prot_kinase_dom"/>
</dbReference>
<evidence type="ECO:0000256" key="5">
    <source>
        <dbReference type="ARBA" id="ARBA00012513"/>
    </source>
</evidence>
<dbReference type="AlphaFoldDB" id="A0A6V7KUQ5"/>